<keyword evidence="10" id="KW-1185">Reference proteome</keyword>
<feature type="compositionally biased region" description="Low complexity" evidence="8">
    <location>
        <begin position="348"/>
        <end position="364"/>
    </location>
</feature>
<evidence type="ECO:0000256" key="3">
    <source>
        <dbReference type="ARBA" id="ARBA00023125"/>
    </source>
</evidence>
<dbReference type="SUPFAM" id="SSF57959">
    <property type="entry name" value="Leucine zipper domain"/>
    <property type="match status" value="1"/>
</dbReference>
<evidence type="ECO:0000256" key="8">
    <source>
        <dbReference type="SAM" id="MobiDB-lite"/>
    </source>
</evidence>
<feature type="compositionally biased region" description="Low complexity" evidence="8">
    <location>
        <begin position="296"/>
        <end position="309"/>
    </location>
</feature>
<dbReference type="CTD" id="360149"/>
<dbReference type="Pfam" id="PF03131">
    <property type="entry name" value="bZIP_Maf"/>
    <property type="match status" value="1"/>
</dbReference>
<dbReference type="CDD" id="cd14720">
    <property type="entry name" value="bZIP_NFE2-like"/>
    <property type="match status" value="1"/>
</dbReference>
<feature type="region of interest" description="Disordered" evidence="8">
    <location>
        <begin position="152"/>
        <end position="171"/>
    </location>
</feature>
<dbReference type="InterPro" id="IPR004826">
    <property type="entry name" value="bZIP_Maf"/>
</dbReference>
<evidence type="ECO:0000259" key="9">
    <source>
        <dbReference type="PROSITE" id="PS50217"/>
    </source>
</evidence>
<reference evidence="11" key="1">
    <citation type="submission" date="2025-08" db="UniProtKB">
        <authorList>
            <consortium name="RefSeq"/>
        </authorList>
    </citation>
    <scope>IDENTIFICATION</scope>
</reference>
<evidence type="ECO:0000256" key="5">
    <source>
        <dbReference type="ARBA" id="ARBA00023163"/>
    </source>
</evidence>
<dbReference type="PANTHER" id="PTHR24411">
    <property type="entry name" value="NUCLEAR FACTOR ERYTHROID 2-RELATED FACTOR"/>
    <property type="match status" value="1"/>
</dbReference>
<dbReference type="OrthoDB" id="7458135at2759"/>
<feature type="region of interest" description="Disordered" evidence="8">
    <location>
        <begin position="417"/>
        <end position="461"/>
    </location>
</feature>
<keyword evidence="5" id="KW-0804">Transcription</keyword>
<evidence type="ECO:0000256" key="7">
    <source>
        <dbReference type="SAM" id="Coils"/>
    </source>
</evidence>
<feature type="compositionally biased region" description="Basic and acidic residues" evidence="8">
    <location>
        <begin position="421"/>
        <end position="439"/>
    </location>
</feature>
<organism evidence="10 11">
    <name type="scientific">Parambassis ranga</name>
    <name type="common">Indian glassy fish</name>
    <dbReference type="NCBI Taxonomy" id="210632"/>
    <lineage>
        <taxon>Eukaryota</taxon>
        <taxon>Metazoa</taxon>
        <taxon>Chordata</taxon>
        <taxon>Craniata</taxon>
        <taxon>Vertebrata</taxon>
        <taxon>Euteleostomi</taxon>
        <taxon>Actinopterygii</taxon>
        <taxon>Neopterygii</taxon>
        <taxon>Teleostei</taxon>
        <taxon>Neoteleostei</taxon>
        <taxon>Acanthomorphata</taxon>
        <taxon>Ovalentaria</taxon>
        <taxon>Ambassidae</taxon>
        <taxon>Parambassis</taxon>
    </lineage>
</organism>
<protein>
    <submittedName>
        <fullName evidence="11">Nuclear factor erythroid 2-related factor 2a</fullName>
    </submittedName>
</protein>
<sequence>MMMEMEVIHSSQQNMDLIDILWNQDIDLGARREVFDYNHRQKEHELQRQREQEEEKRLHLLREEEKAFLAQLQLDEETGEYIPCPPPSAPLQPVVTPLEVTQDVSFTEENGDAMSLDECLELLAETFPVDEPENNSVSLDTPAVSISSNIMTSPEQPALSPATLSPGQLPPPPPPLQRMSPDLEQAWMELLSLPELQQCLNMQMEDTLETTTYPLPNNPEVHNLNYSFYPMPSVTDEKTASINVGPAEFMSTFDGSVPSMASSDDVSQIKAKAPQLNANFSSESFCDMFYPSAMLEESSGQQGLEGSESTTMSDSKGPFTPMDLYSLSPGDAFDRGKQNFTELPDSDSGVSSNASPNASSPGKSVCGSGSVGYSDSDLEEMDHSPGSVDSDYSKLFSINFQPDDLQSAVSISALTGQAEQEMEKKPKLHKVEPAEESGHDTAPFTKDKQKKRSDVRLSRDEQRAKSLKIPFTVDVIINLPVDDFNEMMSKHQLNEAQLALVRDIRRRGKNKVAAQNCRKRKMENIVGLEGELDSLKEEKERLLSEKSKNTTDLKDMKRQLNSLYLEVFSMLRDEKGNSYSPSDYSLQQSTDGSVFLVPRVKKTFKSKDNH</sequence>
<dbReference type="GO" id="GO:0000981">
    <property type="term" value="F:DNA-binding transcription factor activity, RNA polymerase II-specific"/>
    <property type="evidence" value="ECO:0007669"/>
    <property type="project" value="TreeGrafter"/>
</dbReference>
<comment type="similarity">
    <text evidence="1">Belongs to the bZIP family. CNC subfamily.</text>
</comment>
<evidence type="ECO:0000313" key="11">
    <source>
        <dbReference type="RefSeq" id="XP_028249817.1"/>
    </source>
</evidence>
<keyword evidence="7" id="KW-0175">Coiled coil</keyword>
<evidence type="ECO:0000313" key="10">
    <source>
        <dbReference type="Proteomes" id="UP000515145"/>
    </source>
</evidence>
<dbReference type="FunFam" id="1.10.880.10:FF:000001">
    <property type="entry name" value="Nuclear factor erythroid 2-related factor 2"/>
    <property type="match status" value="1"/>
</dbReference>
<keyword evidence="4" id="KW-0010">Activator</keyword>
<dbReference type="PANTHER" id="PTHR24411:SF3">
    <property type="entry name" value="NUCLEAR FACTOR ERYTHROID 2-RELATED FACTOR 2"/>
    <property type="match status" value="1"/>
</dbReference>
<dbReference type="RefSeq" id="XP_028249817.1">
    <property type="nucleotide sequence ID" value="XM_028394016.1"/>
</dbReference>
<dbReference type="GO" id="GO:0000978">
    <property type="term" value="F:RNA polymerase II cis-regulatory region sequence-specific DNA binding"/>
    <property type="evidence" value="ECO:0007669"/>
    <property type="project" value="InterPro"/>
</dbReference>
<dbReference type="SUPFAM" id="SSF47454">
    <property type="entry name" value="A DNA-binding domain in eukaryotic transcription factors"/>
    <property type="match status" value="1"/>
</dbReference>
<dbReference type="Proteomes" id="UP000515145">
    <property type="component" value="Chromosome 21"/>
</dbReference>
<dbReference type="InterPro" id="IPR004827">
    <property type="entry name" value="bZIP"/>
</dbReference>
<dbReference type="PROSITE" id="PS50217">
    <property type="entry name" value="BZIP"/>
    <property type="match status" value="1"/>
</dbReference>
<dbReference type="InParanoid" id="A0A6P7HH01"/>
<dbReference type="InterPro" id="IPR046347">
    <property type="entry name" value="bZIP_sf"/>
</dbReference>
<dbReference type="SMART" id="SM00338">
    <property type="entry name" value="BRLZ"/>
    <property type="match status" value="1"/>
</dbReference>
<feature type="region of interest" description="Disordered" evidence="8">
    <location>
        <begin position="296"/>
        <end position="388"/>
    </location>
</feature>
<dbReference type="InterPro" id="IPR008917">
    <property type="entry name" value="TF_DNA-bd_sf"/>
</dbReference>
<keyword evidence="2" id="KW-0805">Transcription regulation</keyword>
<keyword evidence="3" id="KW-0238">DNA-binding</keyword>
<feature type="domain" description="BZIP" evidence="9">
    <location>
        <begin position="500"/>
        <end position="563"/>
    </location>
</feature>
<feature type="coiled-coil region" evidence="7">
    <location>
        <begin position="518"/>
        <end position="552"/>
    </location>
</feature>
<proteinExistence type="inferred from homology"/>
<feature type="compositionally biased region" description="Basic and acidic residues" evidence="8">
    <location>
        <begin position="452"/>
        <end position="461"/>
    </location>
</feature>
<evidence type="ECO:0000256" key="6">
    <source>
        <dbReference type="ARBA" id="ARBA00023242"/>
    </source>
</evidence>
<dbReference type="GO" id="GO:0005634">
    <property type="term" value="C:nucleus"/>
    <property type="evidence" value="ECO:0007669"/>
    <property type="project" value="UniProtKB-ARBA"/>
</dbReference>
<dbReference type="PROSITE" id="PS00036">
    <property type="entry name" value="BZIP_BASIC"/>
    <property type="match status" value="1"/>
</dbReference>
<name>A0A6P7HH01_9TELE</name>
<evidence type="ECO:0000256" key="1">
    <source>
        <dbReference type="ARBA" id="ARBA00008157"/>
    </source>
</evidence>
<dbReference type="Gene3D" id="1.10.880.10">
    <property type="entry name" value="Transcription factor, Skn-1-like, DNA-binding domain"/>
    <property type="match status" value="1"/>
</dbReference>
<gene>
    <name evidence="11" type="primary">nfe2l2a</name>
</gene>
<dbReference type="GO" id="GO:0034599">
    <property type="term" value="P:cellular response to oxidative stress"/>
    <property type="evidence" value="ECO:0007669"/>
    <property type="project" value="TreeGrafter"/>
</dbReference>
<dbReference type="AlphaFoldDB" id="A0A6P7HH01"/>
<keyword evidence="6" id="KW-0539">Nucleus</keyword>
<accession>A0A6P7HH01</accession>
<dbReference type="GeneID" id="114426537"/>
<evidence type="ECO:0000256" key="2">
    <source>
        <dbReference type="ARBA" id="ARBA00023015"/>
    </source>
</evidence>
<evidence type="ECO:0000256" key="4">
    <source>
        <dbReference type="ARBA" id="ARBA00023159"/>
    </source>
</evidence>
<dbReference type="InterPro" id="IPR047167">
    <property type="entry name" value="NFE2-like"/>
</dbReference>